<dbReference type="Proteomes" id="UP000008850">
    <property type="component" value="Chromosome"/>
</dbReference>
<reference evidence="5 6" key="1">
    <citation type="journal article" date="2012" name="J. Bacteriol.">
        <title>Complete genome sequence of Pelagibacterium halotolerans B2T.</title>
        <authorList>
            <person name="Huo Y.Y."/>
            <person name="Cheng H."/>
            <person name="Han X.F."/>
            <person name="Jiang X.W."/>
            <person name="Sun C."/>
            <person name="Zhang X.Q."/>
            <person name="Zhu X.F."/>
            <person name="Liu Y.F."/>
            <person name="Li P.F."/>
            <person name="Ni P.X."/>
            <person name="Wu M."/>
        </authorList>
    </citation>
    <scope>NUCLEOTIDE SEQUENCE [LARGE SCALE GENOMIC DNA]</scope>
    <source>
        <strain evidence="6">DSM 22347 / JCM 15775 / CGMCC 1.7692 / B2</strain>
    </source>
</reference>
<dbReference type="eggNOG" id="COG2845">
    <property type="taxonomic scope" value="Bacteria"/>
</dbReference>
<keyword evidence="6" id="KW-1185">Reference proteome</keyword>
<dbReference type="InterPro" id="IPR021140">
    <property type="entry name" value="Inh/Omp19"/>
</dbReference>
<feature type="compositionally biased region" description="Low complexity" evidence="2">
    <location>
        <begin position="33"/>
        <end position="50"/>
    </location>
</feature>
<evidence type="ECO:0000256" key="2">
    <source>
        <dbReference type="SAM" id="MobiDB-lite"/>
    </source>
</evidence>
<dbReference type="KEGG" id="phl:KKY_3194"/>
<feature type="region of interest" description="Disordered" evidence="2">
    <location>
        <begin position="31"/>
        <end position="95"/>
    </location>
</feature>
<sequence length="211" mass="21385">MVGTLTRSLAMTMVIGATGILAACSPTSFGRSTPTVTATPPAPTLQPVQTGAVSTSDLPPIDGSTVLPENSPSTTGTPTVPGNTASLDGSNSTSSPGFLLDDVGSPGNTTGGRNLTGSVTIEQLLGGWTMMVGAEQCRLNLTYTAKGSTGRYRASTPGCLVEGLTEVTSWNLLGNQIQLYNEADELVGTLFQSGNRFVGTLAGGQPVSMVG</sequence>
<keyword evidence="5" id="KW-0449">Lipoprotein</keyword>
<protein>
    <submittedName>
        <fullName evidence="5">Outer membrane lipoprotein omp19</fullName>
    </submittedName>
</protein>
<evidence type="ECO:0000259" key="4">
    <source>
        <dbReference type="Pfam" id="PF02974"/>
    </source>
</evidence>
<dbReference type="InterPro" id="IPR016085">
    <property type="entry name" value="Protease_inh_B-barrel_dom"/>
</dbReference>
<dbReference type="Gene3D" id="2.40.128.10">
    <property type="match status" value="1"/>
</dbReference>
<feature type="compositionally biased region" description="Polar residues" evidence="2">
    <location>
        <begin position="85"/>
        <end position="95"/>
    </location>
</feature>
<feature type="domain" description="Alkaline proteinase inhibitor/ Outer membrane lipoprotein Omp19" evidence="4">
    <location>
        <begin position="120"/>
        <end position="209"/>
    </location>
</feature>
<keyword evidence="1 3" id="KW-0732">Signal</keyword>
<dbReference type="Pfam" id="PF02974">
    <property type="entry name" value="Inh"/>
    <property type="match status" value="1"/>
</dbReference>
<proteinExistence type="predicted"/>
<dbReference type="STRING" id="1082931.KKY_3194"/>
<evidence type="ECO:0000256" key="1">
    <source>
        <dbReference type="ARBA" id="ARBA00022729"/>
    </source>
</evidence>
<evidence type="ECO:0000256" key="3">
    <source>
        <dbReference type="SAM" id="SignalP"/>
    </source>
</evidence>
<feature type="compositionally biased region" description="Low complexity" evidence="2">
    <location>
        <begin position="70"/>
        <end position="84"/>
    </location>
</feature>
<dbReference type="AlphaFoldDB" id="G4R6B8"/>
<organism evidence="5 6">
    <name type="scientific">Pelagibacterium halotolerans (strain DSM 22347 / JCM 15775 / CGMCC 1.7692 / B2)</name>
    <dbReference type="NCBI Taxonomy" id="1082931"/>
    <lineage>
        <taxon>Bacteria</taxon>
        <taxon>Pseudomonadati</taxon>
        <taxon>Pseudomonadota</taxon>
        <taxon>Alphaproteobacteria</taxon>
        <taxon>Hyphomicrobiales</taxon>
        <taxon>Devosiaceae</taxon>
        <taxon>Pelagibacterium</taxon>
    </lineage>
</organism>
<dbReference type="EMBL" id="CP003075">
    <property type="protein sequence ID" value="AEQ53183.1"/>
    <property type="molecule type" value="Genomic_DNA"/>
</dbReference>
<name>G4R6B8_PELHB</name>
<feature type="signal peptide" evidence="3">
    <location>
        <begin position="1"/>
        <end position="22"/>
    </location>
</feature>
<dbReference type="PROSITE" id="PS51257">
    <property type="entry name" value="PROKAR_LIPOPROTEIN"/>
    <property type="match status" value="1"/>
</dbReference>
<dbReference type="GO" id="GO:0004866">
    <property type="term" value="F:endopeptidase inhibitor activity"/>
    <property type="evidence" value="ECO:0007669"/>
    <property type="project" value="InterPro"/>
</dbReference>
<feature type="chain" id="PRO_5003468001" evidence="3">
    <location>
        <begin position="23"/>
        <end position="211"/>
    </location>
</feature>
<dbReference type="SUPFAM" id="SSF50882">
    <property type="entry name" value="beta-Barrel protease inhibitors"/>
    <property type="match status" value="1"/>
</dbReference>
<accession>G4R6B8</accession>
<evidence type="ECO:0000313" key="6">
    <source>
        <dbReference type="Proteomes" id="UP000008850"/>
    </source>
</evidence>
<gene>
    <name evidence="5" type="ordered locus">KKY_3194</name>
</gene>
<evidence type="ECO:0000313" key="5">
    <source>
        <dbReference type="EMBL" id="AEQ53183.1"/>
    </source>
</evidence>
<dbReference type="HOGENOM" id="CLU_103254_1_0_5"/>